<feature type="compositionally biased region" description="Low complexity" evidence="1">
    <location>
        <begin position="273"/>
        <end position="291"/>
    </location>
</feature>
<proteinExistence type="predicted"/>
<sequence length="614" mass="66821">MPVRRSARLRSLQQATQDSPTGPVTDNNNDNINMAKRHKNLTTVIERDEIPSVDVPTPRQPTPKAAVTQTPRSTHSQKKSPTKTPTSVMTRPTHQEMHPSKVHQSTTKKPDSGLILGFNPVKKDAQGNVVKDTPAQHTPSKVNASPASNYYGTPAFEFKFSCADSQLSDEAKHLMESVREDVARIKAQMIHEKHSDAPSEASQITDRRIAKPKGKAGRFSDAHMAEFKKMDSIAGHASAFRATPGRFQPLVKIEKTLKRKNSKAHLDEAESHSSSAKAAPKASPGPATPGAKRVKRDKADDISTGRLITPKRAISRPRAGVRSSLMTPTRSSMARASSVSLKPPRTSMIPSLTQSPAPKPSKVPCTPRTDFNPRFKSNLPTLGSLKSILRRHQPLFSRDPSKIAAGTHFAAPDFTSDLLLKPSRENSQEPAPTPSPKKRVEFTPAAQSPRPQQLVSPSPSKIPMVVAYPGTSNIVYPTLPSLTPDRTQVEQLTTVRSVRPSELPLEATLPEIPGMPHGISHKKRHRAADDEADGENVPPVGKPSDERSAKRLKFNSPAPVKLPPSSPLKARSHTPSRLISRPGRVGTPVSARAKSRGVLSVSRLNLLSQPKHRS</sequence>
<comment type="caution">
    <text evidence="2">The sequence shown here is derived from an EMBL/GenBank/DDBJ whole genome shotgun (WGS) entry which is preliminary data.</text>
</comment>
<feature type="region of interest" description="Disordered" evidence="1">
    <location>
        <begin position="259"/>
        <end position="378"/>
    </location>
</feature>
<dbReference type="EMBL" id="MSFN02000004">
    <property type="protein sequence ID" value="PTU20484.1"/>
    <property type="molecule type" value="Genomic_DNA"/>
</dbReference>
<accession>A0A2T5LW17</accession>
<protein>
    <recommendedName>
        <fullName evidence="4">Erythromycin esterase</fullName>
    </recommendedName>
</protein>
<evidence type="ECO:0008006" key="4">
    <source>
        <dbReference type="Google" id="ProtNLM"/>
    </source>
</evidence>
<feature type="region of interest" description="Disordered" evidence="1">
    <location>
        <begin position="508"/>
        <end position="596"/>
    </location>
</feature>
<feature type="compositionally biased region" description="Polar residues" evidence="1">
    <location>
        <begin position="324"/>
        <end position="340"/>
    </location>
</feature>
<feature type="compositionally biased region" description="Polar residues" evidence="1">
    <location>
        <begin position="82"/>
        <end position="92"/>
    </location>
</feature>
<evidence type="ECO:0000313" key="2">
    <source>
        <dbReference type="EMBL" id="PTU20484.1"/>
    </source>
</evidence>
<gene>
    <name evidence="2" type="ORF">P175DRAFT_0509073</name>
</gene>
<feature type="region of interest" description="Disordered" evidence="1">
    <location>
        <begin position="191"/>
        <end position="217"/>
    </location>
</feature>
<feature type="region of interest" description="Disordered" evidence="1">
    <location>
        <begin position="1"/>
        <end position="113"/>
    </location>
</feature>
<feature type="region of interest" description="Disordered" evidence="1">
    <location>
        <begin position="423"/>
        <end position="460"/>
    </location>
</feature>
<feature type="compositionally biased region" description="Polar residues" evidence="1">
    <location>
        <begin position="11"/>
        <end position="32"/>
    </location>
</feature>
<feature type="compositionally biased region" description="Polar residues" evidence="1">
    <location>
        <begin position="445"/>
        <end position="459"/>
    </location>
</feature>
<dbReference type="OrthoDB" id="5204833at2759"/>
<dbReference type="AlphaFoldDB" id="A0A2T5LW17"/>
<organism evidence="2 3">
    <name type="scientific">Aspergillus ochraceoroseus IBT 24754</name>
    <dbReference type="NCBI Taxonomy" id="1392256"/>
    <lineage>
        <taxon>Eukaryota</taxon>
        <taxon>Fungi</taxon>
        <taxon>Dikarya</taxon>
        <taxon>Ascomycota</taxon>
        <taxon>Pezizomycotina</taxon>
        <taxon>Eurotiomycetes</taxon>
        <taxon>Eurotiomycetidae</taxon>
        <taxon>Eurotiales</taxon>
        <taxon>Aspergillaceae</taxon>
        <taxon>Aspergillus</taxon>
        <taxon>Aspergillus subgen. Nidulantes</taxon>
    </lineage>
</organism>
<evidence type="ECO:0000256" key="1">
    <source>
        <dbReference type="SAM" id="MobiDB-lite"/>
    </source>
</evidence>
<dbReference type="Proteomes" id="UP000244073">
    <property type="component" value="Unassembled WGS sequence"/>
</dbReference>
<evidence type="ECO:0000313" key="3">
    <source>
        <dbReference type="Proteomes" id="UP000244073"/>
    </source>
</evidence>
<dbReference type="RefSeq" id="XP_040751876.1">
    <property type="nucleotide sequence ID" value="XM_040898403.1"/>
</dbReference>
<name>A0A2T5LW17_9EURO</name>
<dbReference type="GeneID" id="63815285"/>
<dbReference type="VEuPathDB" id="FungiDB:P175DRAFT_0509073"/>
<reference evidence="2 3" key="1">
    <citation type="journal article" date="2018" name="Proc. Natl. Acad. Sci. U.S.A.">
        <title>Linking secondary metabolites to gene clusters through genome sequencing of six diverse Aspergillus species.</title>
        <authorList>
            <person name="Kaerboelling I."/>
            <person name="Vesth T.C."/>
            <person name="Frisvad J.C."/>
            <person name="Nybo J.L."/>
            <person name="Theobald S."/>
            <person name="Kuo A."/>
            <person name="Bowyer P."/>
            <person name="Matsuda Y."/>
            <person name="Mondo S."/>
            <person name="Lyhne E.K."/>
            <person name="Kogle M.E."/>
            <person name="Clum A."/>
            <person name="Lipzen A."/>
            <person name="Salamov A."/>
            <person name="Ngan C.Y."/>
            <person name="Daum C."/>
            <person name="Chiniquy J."/>
            <person name="Barry K."/>
            <person name="LaButti K."/>
            <person name="Haridas S."/>
            <person name="Simmons B.A."/>
            <person name="Magnuson J.K."/>
            <person name="Mortensen U.H."/>
            <person name="Larsen T.O."/>
            <person name="Grigoriev I.V."/>
            <person name="Baker S.E."/>
            <person name="Andersen M.R."/>
        </authorList>
    </citation>
    <scope>NUCLEOTIDE SEQUENCE [LARGE SCALE GENOMIC DNA]</scope>
    <source>
        <strain evidence="2 3">IBT 24754</strain>
    </source>
</reference>